<dbReference type="GO" id="GO:0005886">
    <property type="term" value="C:plasma membrane"/>
    <property type="evidence" value="ECO:0007669"/>
    <property type="project" value="UniProtKB-SubCell"/>
</dbReference>
<keyword evidence="2" id="KW-1003">Cell membrane</keyword>
<dbReference type="Gene3D" id="3.30.565.10">
    <property type="entry name" value="Histidine kinase-like ATPase, C-terminal domain"/>
    <property type="match status" value="1"/>
</dbReference>
<keyword evidence="7" id="KW-0902">Two-component regulatory system</keyword>
<feature type="region of interest" description="Disordered" evidence="9">
    <location>
        <begin position="72"/>
        <end position="101"/>
    </location>
</feature>
<dbReference type="PANTHER" id="PTHR24421:SF37">
    <property type="entry name" value="SENSOR HISTIDINE KINASE NARS"/>
    <property type="match status" value="1"/>
</dbReference>
<feature type="domain" description="Histidine kinase/HSP90-like ATPase" evidence="10">
    <location>
        <begin position="205"/>
        <end position="301"/>
    </location>
</feature>
<dbReference type="GO" id="GO:0046983">
    <property type="term" value="F:protein dimerization activity"/>
    <property type="evidence" value="ECO:0007669"/>
    <property type="project" value="InterPro"/>
</dbReference>
<evidence type="ECO:0000256" key="9">
    <source>
        <dbReference type="SAM" id="MobiDB-lite"/>
    </source>
</evidence>
<evidence type="ECO:0000256" key="2">
    <source>
        <dbReference type="ARBA" id="ARBA00022475"/>
    </source>
</evidence>
<dbReference type="PANTHER" id="PTHR24421">
    <property type="entry name" value="NITRATE/NITRITE SENSOR PROTEIN NARX-RELATED"/>
    <property type="match status" value="1"/>
</dbReference>
<protein>
    <submittedName>
        <fullName evidence="11">Histidine kinase</fullName>
    </submittedName>
</protein>
<dbReference type="InterPro" id="IPR011712">
    <property type="entry name" value="Sig_transdc_His_kin_sub3_dim/P"/>
</dbReference>
<keyword evidence="4" id="KW-0812">Transmembrane</keyword>
<dbReference type="Pfam" id="PF02518">
    <property type="entry name" value="HATPase_c"/>
    <property type="match status" value="1"/>
</dbReference>
<sequence>MGTPSPIENRRGGLLIPCSLDRPVSRSRRTVERHFCPRTPARHDLAGSHRGGRFTETLQDGLSRSRFGRARQTTGTAHPGLPADGRDPAAGPVRTDRDGRDDHVWAERRRLAREVHDELGTALSTAAHHIELHAAETGGTPHLDAARHSLREAMAVARRLTGELQAQTVLPPLAQAVGEFAATTRPPGTEVRIRTTGDERLLSDVCRRELFLAVREALHNAFHHAHADRVTVTLRFTRRWAHAGIVDDGVGFDADAVLVPGHRAPGLRSMTDRIEDVGWRLLIVSGPAGGTHIDVHLPLRPRKVSTAPRT</sequence>
<evidence type="ECO:0000256" key="4">
    <source>
        <dbReference type="ARBA" id="ARBA00022692"/>
    </source>
</evidence>
<name>O86849_STRCH</name>
<keyword evidence="5 11" id="KW-0418">Kinase</keyword>
<accession>O86849</accession>
<evidence type="ECO:0000256" key="6">
    <source>
        <dbReference type="ARBA" id="ARBA00022989"/>
    </source>
</evidence>
<proteinExistence type="predicted"/>
<evidence type="ECO:0000256" key="3">
    <source>
        <dbReference type="ARBA" id="ARBA00022679"/>
    </source>
</evidence>
<dbReference type="InterPro" id="IPR036890">
    <property type="entry name" value="HATPase_C_sf"/>
</dbReference>
<reference evidence="11" key="1">
    <citation type="submission" date="1998-08" db="EMBL/GenBank/DDBJ databases">
        <title>Characterisation of scbR, and scbA genes involved in gamma-butyrolactone binding and synthesis in Streptomyces coelicolor.</title>
        <authorList>
            <person name="Takano E."/>
            <person name="Chakraburtty R."/>
            <person name="Nihira T."/>
            <person name="Yamada Y."/>
            <person name="Bibb M."/>
        </authorList>
    </citation>
    <scope>NUCLEOTIDE SEQUENCE</scope>
    <source>
        <strain evidence="11">Eubacteria</strain>
        <strain evidence="11">M145</strain>
    </source>
</reference>
<keyword evidence="6" id="KW-1133">Transmembrane helix</keyword>
<dbReference type="InterPro" id="IPR050482">
    <property type="entry name" value="Sensor_HK_TwoCompSys"/>
</dbReference>
<organism evidence="11">
    <name type="scientific">Streptomyces coelicolor</name>
    <dbReference type="NCBI Taxonomy" id="1902"/>
    <lineage>
        <taxon>Bacteria</taxon>
        <taxon>Bacillati</taxon>
        <taxon>Actinomycetota</taxon>
        <taxon>Actinomycetes</taxon>
        <taxon>Kitasatosporales</taxon>
        <taxon>Streptomycetaceae</taxon>
        <taxon>Streptomyces</taxon>
        <taxon>Streptomyces albidoflavus group</taxon>
    </lineage>
</organism>
<dbReference type="AlphaFoldDB" id="O86849"/>
<dbReference type="CDD" id="cd16917">
    <property type="entry name" value="HATPase_UhpB-NarQ-NarX-like"/>
    <property type="match status" value="1"/>
</dbReference>
<evidence type="ECO:0000313" key="11">
    <source>
        <dbReference type="EMBL" id="CAA07625.1"/>
    </source>
</evidence>
<evidence type="ECO:0000256" key="8">
    <source>
        <dbReference type="ARBA" id="ARBA00023136"/>
    </source>
</evidence>
<evidence type="ECO:0000256" key="5">
    <source>
        <dbReference type="ARBA" id="ARBA00022777"/>
    </source>
</evidence>
<evidence type="ECO:0000259" key="10">
    <source>
        <dbReference type="SMART" id="SM00387"/>
    </source>
</evidence>
<dbReference type="Gene3D" id="1.20.5.1930">
    <property type="match status" value="1"/>
</dbReference>
<dbReference type="GO" id="GO:0000155">
    <property type="term" value="F:phosphorelay sensor kinase activity"/>
    <property type="evidence" value="ECO:0007669"/>
    <property type="project" value="InterPro"/>
</dbReference>
<gene>
    <name evidence="11" type="primary">orfB</name>
</gene>
<keyword evidence="8" id="KW-0472">Membrane</keyword>
<dbReference type="SUPFAM" id="SSF55874">
    <property type="entry name" value="ATPase domain of HSP90 chaperone/DNA topoisomerase II/histidine kinase"/>
    <property type="match status" value="1"/>
</dbReference>
<dbReference type="Pfam" id="PF07730">
    <property type="entry name" value="HisKA_3"/>
    <property type="match status" value="1"/>
</dbReference>
<keyword evidence="3" id="KW-0808">Transferase</keyword>
<dbReference type="EMBL" id="AJ007731">
    <property type="protein sequence ID" value="CAA07625.1"/>
    <property type="molecule type" value="Genomic_DNA"/>
</dbReference>
<dbReference type="InterPro" id="IPR003594">
    <property type="entry name" value="HATPase_dom"/>
</dbReference>
<evidence type="ECO:0000256" key="7">
    <source>
        <dbReference type="ARBA" id="ARBA00023012"/>
    </source>
</evidence>
<comment type="subcellular location">
    <subcellularLocation>
        <location evidence="1">Cell membrane</location>
        <topology evidence="1">Multi-pass membrane protein</topology>
    </subcellularLocation>
</comment>
<dbReference type="SMART" id="SM00387">
    <property type="entry name" value="HATPase_c"/>
    <property type="match status" value="1"/>
</dbReference>
<evidence type="ECO:0000256" key="1">
    <source>
        <dbReference type="ARBA" id="ARBA00004651"/>
    </source>
</evidence>